<evidence type="ECO:0000256" key="1">
    <source>
        <dbReference type="SAM" id="MobiDB-lite"/>
    </source>
</evidence>
<protein>
    <submittedName>
        <fullName evidence="2">Uncharacterized protein</fullName>
    </submittedName>
</protein>
<comment type="caution">
    <text evidence="2">The sequence shown here is derived from an EMBL/GenBank/DDBJ whole genome shotgun (WGS) entry which is preliminary data.</text>
</comment>
<proteinExistence type="predicted"/>
<dbReference type="AlphaFoldDB" id="A0A8H7R6S9"/>
<evidence type="ECO:0000313" key="3">
    <source>
        <dbReference type="Proteomes" id="UP000650833"/>
    </source>
</evidence>
<sequence>MLYNSAYNDREEKLFSSVEEILPQIKDPNIALETVTSRQAYLATPRPKKAATTKETAVKPKPKPEKQTLKLDTAIVAIELITSSLIEYLKALRKEEE</sequence>
<feature type="compositionally biased region" description="Basic and acidic residues" evidence="1">
    <location>
        <begin position="56"/>
        <end position="65"/>
    </location>
</feature>
<dbReference type="EMBL" id="JAEPRC010000207">
    <property type="protein sequence ID" value="KAG2204181.1"/>
    <property type="molecule type" value="Genomic_DNA"/>
</dbReference>
<keyword evidence="3" id="KW-1185">Reference proteome</keyword>
<accession>A0A8H7R6S9</accession>
<organism evidence="2 3">
    <name type="scientific">Mucor plumbeus</name>
    <dbReference type="NCBI Taxonomy" id="97098"/>
    <lineage>
        <taxon>Eukaryota</taxon>
        <taxon>Fungi</taxon>
        <taxon>Fungi incertae sedis</taxon>
        <taxon>Mucoromycota</taxon>
        <taxon>Mucoromycotina</taxon>
        <taxon>Mucoromycetes</taxon>
        <taxon>Mucorales</taxon>
        <taxon>Mucorineae</taxon>
        <taxon>Mucoraceae</taxon>
        <taxon>Mucor</taxon>
    </lineage>
</organism>
<gene>
    <name evidence="2" type="ORF">INT46_010292</name>
</gene>
<evidence type="ECO:0000313" key="2">
    <source>
        <dbReference type="EMBL" id="KAG2204181.1"/>
    </source>
</evidence>
<reference evidence="2" key="1">
    <citation type="submission" date="2020-12" db="EMBL/GenBank/DDBJ databases">
        <title>Metabolic potential, ecology and presence of endohyphal bacteria is reflected in genomic diversity of Mucoromycotina.</title>
        <authorList>
            <person name="Muszewska A."/>
            <person name="Okrasinska A."/>
            <person name="Steczkiewicz K."/>
            <person name="Drgas O."/>
            <person name="Orlowska M."/>
            <person name="Perlinska-Lenart U."/>
            <person name="Aleksandrzak-Piekarczyk T."/>
            <person name="Szatraj K."/>
            <person name="Zielenkiewicz U."/>
            <person name="Pilsyk S."/>
            <person name="Malc E."/>
            <person name="Mieczkowski P."/>
            <person name="Kruszewska J.S."/>
            <person name="Biernat P."/>
            <person name="Pawlowska J."/>
        </authorList>
    </citation>
    <scope>NUCLEOTIDE SEQUENCE</scope>
    <source>
        <strain evidence="2">CBS 226.32</strain>
    </source>
</reference>
<name>A0A8H7R6S9_9FUNG</name>
<feature type="region of interest" description="Disordered" evidence="1">
    <location>
        <begin position="42"/>
        <end position="65"/>
    </location>
</feature>
<dbReference type="Proteomes" id="UP000650833">
    <property type="component" value="Unassembled WGS sequence"/>
</dbReference>